<dbReference type="PANTHER" id="PTHR43394">
    <property type="entry name" value="ATP-DEPENDENT PERMEASE MDL1, MITOCHONDRIAL"/>
    <property type="match status" value="1"/>
</dbReference>
<keyword evidence="4 10" id="KW-0067">ATP-binding</keyword>
<keyword evidence="6 7" id="KW-0472">Membrane</keyword>
<evidence type="ECO:0000256" key="3">
    <source>
        <dbReference type="ARBA" id="ARBA00022741"/>
    </source>
</evidence>
<evidence type="ECO:0000259" key="9">
    <source>
        <dbReference type="PROSITE" id="PS50929"/>
    </source>
</evidence>
<dbReference type="InterPro" id="IPR011527">
    <property type="entry name" value="ABC1_TM_dom"/>
</dbReference>
<dbReference type="InterPro" id="IPR003593">
    <property type="entry name" value="AAA+_ATPase"/>
</dbReference>
<keyword evidence="2 7" id="KW-0812">Transmembrane</keyword>
<feature type="transmembrane region" description="Helical" evidence="7">
    <location>
        <begin position="249"/>
        <end position="272"/>
    </location>
</feature>
<sequence>MATITKEKKPVQWRVFIHLIRQLKWPKWVTFFALFFALIQTSVSLVIPLVTRDMVDTLSATSINWSTFGLLIGVFLIQGVTGGVSYYMLAYIGESIVTDLREKLWKHIVRLPIPFFDHHETGETMSRVTQDTATLKQLITGHLVTFVTGLISVIGSVIFLLYIDWKMTLILLIAVPLSLLIMMPLGRMMYKVSRAVQDEMASFSGLLGRVLSEVRLVKAYRAEEKESIKGSNGIQSLFRFGLKEAKIQAVISPFMTFIMMALLVVILGYGGIQVSSNQLSAGDLVAIIFYLFQIVVPFTQMATFFTAFQKAVGATERIQGILDTDVEQRSTTEQIEWQGKTLSFDQVDFSYDNGKSILKDLSFNVPYGKMTAFVGPSGGGKTTIFSLIERFYSPTNGSIHLNEQPISSYDLSAWRSGFGYVSQESPLMSGSIKDNICYGIGHEVDMETIQQAARDANAAEFIEKLSDGYETEVGERGIRLSGGQRQRIAIARALILDPEFLLLDEATSNLDSSSEILVQDALQRLMDGRTTMVIAHRLSTVLHADQIIFVDDGFATGIGSHDELFSTHELYRTFAEGQSLASNDI</sequence>
<dbReference type="InterPro" id="IPR017871">
    <property type="entry name" value="ABC_transporter-like_CS"/>
</dbReference>
<evidence type="ECO:0000259" key="8">
    <source>
        <dbReference type="PROSITE" id="PS50893"/>
    </source>
</evidence>
<dbReference type="PROSITE" id="PS50893">
    <property type="entry name" value="ABC_TRANSPORTER_2"/>
    <property type="match status" value="1"/>
</dbReference>
<keyword evidence="5 7" id="KW-1133">Transmembrane helix</keyword>
<dbReference type="SUPFAM" id="SSF90123">
    <property type="entry name" value="ABC transporter transmembrane region"/>
    <property type="match status" value="1"/>
</dbReference>
<dbReference type="InterPro" id="IPR036640">
    <property type="entry name" value="ABC1_TM_sf"/>
</dbReference>
<evidence type="ECO:0000256" key="6">
    <source>
        <dbReference type="ARBA" id="ARBA00023136"/>
    </source>
</evidence>
<comment type="caution">
    <text evidence="10">The sequence shown here is derived from an EMBL/GenBank/DDBJ whole genome shotgun (WGS) entry which is preliminary data.</text>
</comment>
<reference evidence="10 11" key="1">
    <citation type="journal article" date="1979" name="Int. J. Syst. Evol. Microbiol.">
        <title>Bacillus globisporus subsp. marinus subsp. nov.</title>
        <authorList>
            <person name="Liu H."/>
        </authorList>
    </citation>
    <scope>NUCLEOTIDE SEQUENCE [LARGE SCALE GENOMIC DNA]</scope>
    <source>
        <strain evidence="10 11">DSM 1297</strain>
    </source>
</reference>
<dbReference type="RefSeq" id="WP_367778269.1">
    <property type="nucleotide sequence ID" value="NZ_JBFMIA010000002.1"/>
</dbReference>
<proteinExistence type="predicted"/>
<evidence type="ECO:0000256" key="4">
    <source>
        <dbReference type="ARBA" id="ARBA00022840"/>
    </source>
</evidence>
<feature type="domain" description="ABC transmembrane type-1" evidence="9">
    <location>
        <begin position="31"/>
        <end position="310"/>
    </location>
</feature>
<dbReference type="InterPro" id="IPR039421">
    <property type="entry name" value="Type_1_exporter"/>
</dbReference>
<dbReference type="Proteomes" id="UP001556040">
    <property type="component" value="Unassembled WGS sequence"/>
</dbReference>
<evidence type="ECO:0000313" key="10">
    <source>
        <dbReference type="EMBL" id="MEW9500922.1"/>
    </source>
</evidence>
<evidence type="ECO:0000256" key="5">
    <source>
        <dbReference type="ARBA" id="ARBA00022989"/>
    </source>
</evidence>
<dbReference type="SUPFAM" id="SSF52540">
    <property type="entry name" value="P-loop containing nucleoside triphosphate hydrolases"/>
    <property type="match status" value="1"/>
</dbReference>
<evidence type="ECO:0000256" key="1">
    <source>
        <dbReference type="ARBA" id="ARBA00004651"/>
    </source>
</evidence>
<evidence type="ECO:0000256" key="7">
    <source>
        <dbReference type="SAM" id="Phobius"/>
    </source>
</evidence>
<dbReference type="InterPro" id="IPR027417">
    <property type="entry name" value="P-loop_NTPase"/>
</dbReference>
<dbReference type="PROSITE" id="PS50929">
    <property type="entry name" value="ABC_TM1F"/>
    <property type="match status" value="1"/>
</dbReference>
<feature type="domain" description="ABC transporter" evidence="8">
    <location>
        <begin position="342"/>
        <end position="577"/>
    </location>
</feature>
<dbReference type="PANTHER" id="PTHR43394:SF1">
    <property type="entry name" value="ATP-BINDING CASSETTE SUB-FAMILY B MEMBER 10, MITOCHONDRIAL"/>
    <property type="match status" value="1"/>
</dbReference>
<name>A0ABV3Q0R0_9BACL</name>
<evidence type="ECO:0000313" key="11">
    <source>
        <dbReference type="Proteomes" id="UP001556040"/>
    </source>
</evidence>
<organism evidence="10 11">
    <name type="scientific">Jeotgalibacillus marinus</name>
    <dbReference type="NCBI Taxonomy" id="86667"/>
    <lineage>
        <taxon>Bacteria</taxon>
        <taxon>Bacillati</taxon>
        <taxon>Bacillota</taxon>
        <taxon>Bacilli</taxon>
        <taxon>Bacillales</taxon>
        <taxon>Caryophanaceae</taxon>
        <taxon>Jeotgalibacillus</taxon>
    </lineage>
</organism>
<keyword evidence="11" id="KW-1185">Reference proteome</keyword>
<protein>
    <submittedName>
        <fullName evidence="10">ABC transporter ATP-binding protein</fullName>
    </submittedName>
</protein>
<dbReference type="InterPro" id="IPR003439">
    <property type="entry name" value="ABC_transporter-like_ATP-bd"/>
</dbReference>
<feature type="transmembrane region" description="Helical" evidence="7">
    <location>
        <begin position="70"/>
        <end position="93"/>
    </location>
</feature>
<dbReference type="Gene3D" id="3.40.50.300">
    <property type="entry name" value="P-loop containing nucleotide triphosphate hydrolases"/>
    <property type="match status" value="1"/>
</dbReference>
<comment type="subcellular location">
    <subcellularLocation>
        <location evidence="1">Cell membrane</location>
        <topology evidence="1">Multi-pass membrane protein</topology>
    </subcellularLocation>
</comment>
<feature type="transmembrane region" description="Helical" evidence="7">
    <location>
        <begin position="143"/>
        <end position="163"/>
    </location>
</feature>
<feature type="transmembrane region" description="Helical" evidence="7">
    <location>
        <begin position="28"/>
        <end position="50"/>
    </location>
</feature>
<dbReference type="SMART" id="SM00382">
    <property type="entry name" value="AAA"/>
    <property type="match status" value="1"/>
</dbReference>
<gene>
    <name evidence="10" type="ORF">AB1471_03785</name>
</gene>
<dbReference type="PROSITE" id="PS00211">
    <property type="entry name" value="ABC_TRANSPORTER_1"/>
    <property type="match status" value="1"/>
</dbReference>
<feature type="transmembrane region" description="Helical" evidence="7">
    <location>
        <begin position="169"/>
        <end position="190"/>
    </location>
</feature>
<dbReference type="Pfam" id="PF00005">
    <property type="entry name" value="ABC_tran"/>
    <property type="match status" value="1"/>
</dbReference>
<feature type="transmembrane region" description="Helical" evidence="7">
    <location>
        <begin position="284"/>
        <end position="308"/>
    </location>
</feature>
<dbReference type="EMBL" id="JBFMIA010000002">
    <property type="protein sequence ID" value="MEW9500922.1"/>
    <property type="molecule type" value="Genomic_DNA"/>
</dbReference>
<evidence type="ECO:0000256" key="2">
    <source>
        <dbReference type="ARBA" id="ARBA00022692"/>
    </source>
</evidence>
<dbReference type="CDD" id="cd18551">
    <property type="entry name" value="ABC_6TM_LmrA_like"/>
    <property type="match status" value="1"/>
</dbReference>
<keyword evidence="3" id="KW-0547">Nucleotide-binding</keyword>
<dbReference type="Pfam" id="PF00664">
    <property type="entry name" value="ABC_membrane"/>
    <property type="match status" value="1"/>
</dbReference>
<dbReference type="GO" id="GO:0005524">
    <property type="term" value="F:ATP binding"/>
    <property type="evidence" value="ECO:0007669"/>
    <property type="project" value="UniProtKB-KW"/>
</dbReference>
<dbReference type="Gene3D" id="1.20.1560.10">
    <property type="entry name" value="ABC transporter type 1, transmembrane domain"/>
    <property type="match status" value="1"/>
</dbReference>
<accession>A0ABV3Q0R0</accession>